<dbReference type="AlphaFoldDB" id="A0A5C5YPN9"/>
<dbReference type="InterPro" id="IPR001763">
    <property type="entry name" value="Rhodanese-like_dom"/>
</dbReference>
<reference evidence="2 3" key="1">
    <citation type="submission" date="2019-02" db="EMBL/GenBank/DDBJ databases">
        <title>Deep-cultivation of Planctomycetes and their phenomic and genomic characterization uncovers novel biology.</title>
        <authorList>
            <person name="Wiegand S."/>
            <person name="Jogler M."/>
            <person name="Boedeker C."/>
            <person name="Pinto D."/>
            <person name="Vollmers J."/>
            <person name="Rivas-Marin E."/>
            <person name="Kohn T."/>
            <person name="Peeters S.H."/>
            <person name="Heuer A."/>
            <person name="Rast P."/>
            <person name="Oberbeckmann S."/>
            <person name="Bunk B."/>
            <person name="Jeske O."/>
            <person name="Meyerdierks A."/>
            <person name="Storesund J.E."/>
            <person name="Kallscheuer N."/>
            <person name="Luecker S."/>
            <person name="Lage O.M."/>
            <person name="Pohl T."/>
            <person name="Merkel B.J."/>
            <person name="Hornburger P."/>
            <person name="Mueller R.-W."/>
            <person name="Bruemmer F."/>
            <person name="Labrenz M."/>
            <person name="Spormann A.M."/>
            <person name="Op Den Camp H."/>
            <person name="Overmann J."/>
            <person name="Amann R."/>
            <person name="Jetten M.S.M."/>
            <person name="Mascher T."/>
            <person name="Medema M.H."/>
            <person name="Devos D.P."/>
            <person name="Kaster A.-K."/>
            <person name="Ovreas L."/>
            <person name="Rohde M."/>
            <person name="Galperin M.Y."/>
            <person name="Jogler C."/>
        </authorList>
    </citation>
    <scope>NUCLEOTIDE SEQUENCE [LARGE SCALE GENOMIC DNA]</scope>
    <source>
        <strain evidence="2 3">Pla123a</strain>
    </source>
</reference>
<comment type="caution">
    <text evidence="2">The sequence shown here is derived from an EMBL/GenBank/DDBJ whole genome shotgun (WGS) entry which is preliminary data.</text>
</comment>
<feature type="domain" description="Rhodanese" evidence="1">
    <location>
        <begin position="19"/>
        <end position="109"/>
    </location>
</feature>
<dbReference type="SUPFAM" id="SSF52821">
    <property type="entry name" value="Rhodanese/Cell cycle control phosphatase"/>
    <property type="match status" value="1"/>
</dbReference>
<dbReference type="InterPro" id="IPR036873">
    <property type="entry name" value="Rhodanese-like_dom_sf"/>
</dbReference>
<proteinExistence type="predicted"/>
<evidence type="ECO:0000313" key="3">
    <source>
        <dbReference type="Proteomes" id="UP000318478"/>
    </source>
</evidence>
<dbReference type="PANTHER" id="PTHR43031:SF17">
    <property type="entry name" value="SULFURTRANSFERASE YTWF-RELATED"/>
    <property type="match status" value="1"/>
</dbReference>
<accession>A0A5C5YPN9</accession>
<dbReference type="EMBL" id="SJPO01000005">
    <property type="protein sequence ID" value="TWT76865.1"/>
    <property type="molecule type" value="Genomic_DNA"/>
</dbReference>
<evidence type="ECO:0000313" key="2">
    <source>
        <dbReference type="EMBL" id="TWT76865.1"/>
    </source>
</evidence>
<dbReference type="Proteomes" id="UP000318478">
    <property type="component" value="Unassembled WGS sequence"/>
</dbReference>
<dbReference type="OrthoDB" id="9800872at2"/>
<dbReference type="PANTHER" id="PTHR43031">
    <property type="entry name" value="FAD-DEPENDENT OXIDOREDUCTASE"/>
    <property type="match status" value="1"/>
</dbReference>
<protein>
    <submittedName>
        <fullName evidence="2">Putative adenylyltransferase/sulfurtransferase MoeZ</fullName>
    </submittedName>
</protein>
<name>A0A5C5YPN9_9BACT</name>
<dbReference type="Pfam" id="PF00581">
    <property type="entry name" value="Rhodanese"/>
    <property type="match status" value="1"/>
</dbReference>
<dbReference type="GO" id="GO:0016779">
    <property type="term" value="F:nucleotidyltransferase activity"/>
    <property type="evidence" value="ECO:0007669"/>
    <property type="project" value="UniProtKB-KW"/>
</dbReference>
<evidence type="ECO:0000259" key="1">
    <source>
        <dbReference type="PROSITE" id="PS50206"/>
    </source>
</evidence>
<dbReference type="SMART" id="SM00450">
    <property type="entry name" value="RHOD"/>
    <property type="match status" value="1"/>
</dbReference>
<dbReference type="RefSeq" id="WP_146586956.1">
    <property type="nucleotide sequence ID" value="NZ_SJPO01000005.1"/>
</dbReference>
<dbReference type="InterPro" id="IPR050229">
    <property type="entry name" value="GlpE_sulfurtransferase"/>
</dbReference>
<keyword evidence="2" id="KW-0808">Transferase</keyword>
<keyword evidence="2" id="KW-0548">Nucleotidyltransferase</keyword>
<gene>
    <name evidence="2" type="primary">moeZ</name>
    <name evidence="2" type="ORF">Pla123a_22890</name>
</gene>
<keyword evidence="3" id="KW-1185">Reference proteome</keyword>
<dbReference type="PROSITE" id="PS50206">
    <property type="entry name" value="RHODANESE_3"/>
    <property type="match status" value="1"/>
</dbReference>
<dbReference type="Gene3D" id="3.40.250.10">
    <property type="entry name" value="Rhodanese-like domain"/>
    <property type="match status" value="1"/>
</dbReference>
<sequence>MSDLPLEVTCGETKRRLDAGEELVLLDCREESEFAIGVIDGATLLPMSGIQARVGELDPHRDTPVVVYCHHGMRSAQVANWLRSQGFTAAQSMAGGIDQWAVEIDPGVPRY</sequence>
<organism evidence="2 3">
    <name type="scientific">Posidoniimonas polymericola</name>
    <dbReference type="NCBI Taxonomy" id="2528002"/>
    <lineage>
        <taxon>Bacteria</taxon>
        <taxon>Pseudomonadati</taxon>
        <taxon>Planctomycetota</taxon>
        <taxon>Planctomycetia</taxon>
        <taxon>Pirellulales</taxon>
        <taxon>Lacipirellulaceae</taxon>
        <taxon>Posidoniimonas</taxon>
    </lineage>
</organism>